<dbReference type="InterPro" id="IPR027039">
    <property type="entry name" value="Crtac1"/>
</dbReference>
<dbReference type="InterPro" id="IPR028994">
    <property type="entry name" value="Integrin_alpha_N"/>
</dbReference>
<dbReference type="Gene3D" id="2.130.10.130">
    <property type="entry name" value="Integrin alpha, N-terminal"/>
    <property type="match status" value="4"/>
</dbReference>
<name>A0A381YP86_9ZZZZ</name>
<proteinExistence type="predicted"/>
<dbReference type="InterPro" id="IPR013517">
    <property type="entry name" value="FG-GAP"/>
</dbReference>
<dbReference type="InterPro" id="IPR011519">
    <property type="entry name" value="UnbV_ASPIC"/>
</dbReference>
<protein>
    <recommendedName>
        <fullName evidence="2">ASPIC/UnbV domain-containing protein</fullName>
    </recommendedName>
</protein>
<dbReference type="Pfam" id="PF07593">
    <property type="entry name" value="UnbV_ASPIC"/>
    <property type="match status" value="1"/>
</dbReference>
<dbReference type="EMBL" id="UINC01018695">
    <property type="protein sequence ID" value="SVA78754.1"/>
    <property type="molecule type" value="Genomic_DNA"/>
</dbReference>
<dbReference type="Pfam" id="PF13517">
    <property type="entry name" value="FG-GAP_3"/>
    <property type="match status" value="5"/>
</dbReference>
<reference evidence="3" key="1">
    <citation type="submission" date="2018-05" db="EMBL/GenBank/DDBJ databases">
        <authorList>
            <person name="Lanie J.A."/>
            <person name="Ng W.-L."/>
            <person name="Kazmierczak K.M."/>
            <person name="Andrzejewski T.M."/>
            <person name="Davidsen T.M."/>
            <person name="Wayne K.J."/>
            <person name="Tettelin H."/>
            <person name="Glass J.I."/>
            <person name="Rusch D."/>
            <person name="Podicherti R."/>
            <person name="Tsui H.-C.T."/>
            <person name="Winkler M.E."/>
        </authorList>
    </citation>
    <scope>NUCLEOTIDE SEQUENCE</scope>
</reference>
<dbReference type="SUPFAM" id="SSF69318">
    <property type="entry name" value="Integrin alpha N-terminal domain"/>
    <property type="match status" value="3"/>
</dbReference>
<feature type="domain" description="ASPIC/UnbV" evidence="2">
    <location>
        <begin position="560"/>
        <end position="629"/>
    </location>
</feature>
<keyword evidence="1" id="KW-0732">Signal</keyword>
<evidence type="ECO:0000313" key="3">
    <source>
        <dbReference type="EMBL" id="SVA78754.1"/>
    </source>
</evidence>
<gene>
    <name evidence="3" type="ORF">METZ01_LOCUS131608</name>
</gene>
<accession>A0A381YP86</accession>
<dbReference type="PANTHER" id="PTHR16026:SF0">
    <property type="entry name" value="CARTILAGE ACIDIC PROTEIN 1"/>
    <property type="match status" value="1"/>
</dbReference>
<sequence length="1146" mass="125748">MLARMRSIGFVVLIFFITCEQSQYAQIQEKALEARGSGQKGSRLFRQVDISGSGIDFVHRWNPPAKHRDQLTNAFSGAGVAVGDYDQDGLPDIFICGQINGGQLFKNSGGFRFINQSSVLEPPAPVGTWATGASWADIDNDGWLDLYVCGFDCPNRLYMNRPQGSQRVLVESARSLGVDFSGASIIGTFADYDRDGDLDLFVLTNRLPVPDSLLNEPFSLSRGPKGEPVLPEAFRQYADVIVLPDGKGLKKIDAGQYDHLYRNEGPGKPFKEVTSEAGMRGNHYGLSATWWDWNQDGWPDLYVANDFYGPDRLWTNNGPGAGGVVTFTDMTRESLPHTPWFSMGSDIADVNNDGWMDLLATDMAGSTHYNEKMQMGNMSGSDSDAWFLNHPVPPQYMRNALYLNSGTENFMEVAQLYGVSKTDWTWSVNFGDLDNDGWEDLFVTNGMSRDWLNSDLRARAPSKDGWDRYYDFWYAQKPLLQTNRVFRNQGGLKMQESGIEWGLDKNSVSFGSVLTDLNGDGDLDVVVNNFGGAPSLFENTSTTGHRIVVKLVGTKSNRFGVGSTVTVRPANSEQRLTRYLTSARGFMSCPEPSLHFGLGDQKEIESLTVAWPSGYRQSFENLSANRQYTITESATVPKEESSPNKRSLFAASHQLKGIRHRERPYDDFARQPLLPYKHSQLGPGIVFADVDGDHLEDFYLAQAAGIPGRIYFRRKKPDKTGNVFEVRGLDPFRQHAACEDITPLFFDADNDGDPDLYVVSGGVEGSVGAPVFKDRLYLNDGKGNFSIAPKTALPDVSVSGGPAAVADFDKDGDLDIFVGGRVVPGRYPETPHSLLLRNDTRSGSVRFSDVAPEAKLDALGMVTAAVWADTNGDTWPELIVATEWGPVQVFQNIEGSLRRVTAKAGLDKLTGWWSSLAAGDLDQDGDIDLVAGNVGLNTKYKATDSKPELLYYGDFDGTGKPRILEAKFEGSVCLPHRGYSCSSNAMPGLRSKLPTFHSFAIKSLEAIYSQSRLEKARRFEANALESGIFINDGSGRFSFVQLPHVAQAFPVNSIVIKDLTNDDKLDIYLAGNSSSPQRETGNMDGGISLLLKGNGLGSFQAVWPNESGLAVPGNARGLALTDLNGDSKLDIVVSINDGELRAFEAQ</sequence>
<dbReference type="AlphaFoldDB" id="A0A381YP86"/>
<dbReference type="PANTHER" id="PTHR16026">
    <property type="entry name" value="CARTILAGE ACIDIC PROTEIN 1"/>
    <property type="match status" value="1"/>
</dbReference>
<organism evidence="3">
    <name type="scientific">marine metagenome</name>
    <dbReference type="NCBI Taxonomy" id="408172"/>
    <lineage>
        <taxon>unclassified sequences</taxon>
        <taxon>metagenomes</taxon>
        <taxon>ecological metagenomes</taxon>
    </lineage>
</organism>
<evidence type="ECO:0000256" key="1">
    <source>
        <dbReference type="ARBA" id="ARBA00022729"/>
    </source>
</evidence>
<evidence type="ECO:0000259" key="2">
    <source>
        <dbReference type="Pfam" id="PF07593"/>
    </source>
</evidence>